<accession>A0A8J6P1Z8</accession>
<evidence type="ECO:0000313" key="1">
    <source>
        <dbReference type="EMBL" id="MBC8431627.1"/>
    </source>
</evidence>
<dbReference type="Pfam" id="PF01597">
    <property type="entry name" value="GCV_H"/>
    <property type="match status" value="1"/>
</dbReference>
<dbReference type="AlphaFoldDB" id="A0A8J6P1Z8"/>
<evidence type="ECO:0008006" key="3">
    <source>
        <dbReference type="Google" id="ProtNLM"/>
    </source>
</evidence>
<comment type="caution">
    <text evidence="1">The sequence shown here is derived from an EMBL/GenBank/DDBJ whole genome shotgun (WGS) entry which is preliminary data.</text>
</comment>
<dbReference type="EMBL" id="JACNIG010000160">
    <property type="protein sequence ID" value="MBC8431627.1"/>
    <property type="molecule type" value="Genomic_DNA"/>
</dbReference>
<dbReference type="Gene3D" id="2.40.50.100">
    <property type="match status" value="1"/>
</dbReference>
<sequence length="169" mass="18858">MVTIEKFLGKRVEIPEDRRYYIKQGLWAKHNEHDITFGLSEPALILFGGLKDLDWLATEGQPVEQGESVIFAITGKILYIDSPIKGHIHFNNELKHAPELVLRDPYNQGWLFKLEPGKEMEKDFLRLSGASAYAESLKNSEGCKNPEGLKGGVSGICKAVYTGIGAQKI</sequence>
<name>A0A8J6P1Z8_9BACT</name>
<dbReference type="Proteomes" id="UP000605201">
    <property type="component" value="Unassembled WGS sequence"/>
</dbReference>
<organism evidence="1 2">
    <name type="scientific">Candidatus Desulfatibia vada</name>
    <dbReference type="NCBI Taxonomy" id="2841696"/>
    <lineage>
        <taxon>Bacteria</taxon>
        <taxon>Pseudomonadati</taxon>
        <taxon>Thermodesulfobacteriota</taxon>
        <taxon>Desulfobacteria</taxon>
        <taxon>Desulfobacterales</taxon>
        <taxon>Desulfobacterales incertae sedis</taxon>
        <taxon>Candidatus Desulfatibia</taxon>
    </lineage>
</organism>
<gene>
    <name evidence="1" type="ORF">H8D96_06875</name>
</gene>
<dbReference type="InterPro" id="IPR011053">
    <property type="entry name" value="Single_hybrid_motif"/>
</dbReference>
<evidence type="ECO:0000313" key="2">
    <source>
        <dbReference type="Proteomes" id="UP000605201"/>
    </source>
</evidence>
<dbReference type="NCBIfam" id="NF045810">
    <property type="entry name" value="GcvH_rel_desulf"/>
    <property type="match status" value="1"/>
</dbReference>
<proteinExistence type="predicted"/>
<dbReference type="SUPFAM" id="SSF51230">
    <property type="entry name" value="Single hybrid motif"/>
    <property type="match status" value="1"/>
</dbReference>
<dbReference type="InterPro" id="IPR033753">
    <property type="entry name" value="GCV_H/Fam206"/>
</dbReference>
<reference evidence="1 2" key="1">
    <citation type="submission" date="2020-08" db="EMBL/GenBank/DDBJ databases">
        <title>Bridging the membrane lipid divide: bacteria of the FCB group superphylum have the potential to synthesize archaeal ether lipids.</title>
        <authorList>
            <person name="Villanueva L."/>
            <person name="Von Meijenfeldt F.A.B."/>
            <person name="Westbye A.B."/>
            <person name="Yadav S."/>
            <person name="Hopmans E.C."/>
            <person name="Dutilh B.E."/>
            <person name="Sinninghe Damste J.S."/>
        </authorList>
    </citation>
    <scope>NUCLEOTIDE SEQUENCE [LARGE SCALE GENOMIC DNA]</scope>
    <source>
        <strain evidence="1">NIOZ-UU17</strain>
    </source>
</reference>
<protein>
    <recommendedName>
        <fullName evidence="3">Glycine cleavage system protein H</fullName>
    </recommendedName>
</protein>